<evidence type="ECO:0000259" key="3">
    <source>
        <dbReference type="Pfam" id="PF05206"/>
    </source>
</evidence>
<keyword evidence="1" id="KW-0489">Methyltransferase</keyword>
<comment type="function">
    <text evidence="1">tRNA methylase which 2'-O-methylates cytidine(4) in tRNA(Pro) and tRNA(Gly)(GCC), and adenosine(4) in tRNA(His).</text>
</comment>
<feature type="region of interest" description="Disordered" evidence="2">
    <location>
        <begin position="55"/>
        <end position="79"/>
    </location>
</feature>
<feature type="region of interest" description="Disordered" evidence="2">
    <location>
        <begin position="182"/>
        <end position="221"/>
    </location>
</feature>
<feature type="region of interest" description="Disordered" evidence="2">
    <location>
        <begin position="319"/>
        <end position="347"/>
    </location>
</feature>
<feature type="domain" description="Methyltransferase TRM13" evidence="3">
    <location>
        <begin position="561"/>
        <end position="641"/>
    </location>
</feature>
<accession>A0A9P6QSH1</accession>
<feature type="region of interest" description="Disordered" evidence="2">
    <location>
        <begin position="509"/>
        <end position="542"/>
    </location>
</feature>
<sequence>MASSTPGQVMQKQHPVICQHSIWGSKQQRYRHCKLPAKLPLPLLAELQHLEQQCCSSPASSPSSPQKSEEEQQQQQQQHQARLAKYFALRTELLQPYLDEHKILCGHHQKEAQTAQTKQDEIEKQKREGTYQDPEEVKRLAKEQPVDPKDIPSEFLDAVEKVFSKDPSEWVRRVLDQADGSEDWKMGRSSGRRRRRRSGLGQDDYDDAADDDDDDGVEMEESAEIEFPCHESYEGLFSEAGAKKKRHLAQESQLIQSMSTLGLLRPVLEQDGGDDSKYQKAAERRRRRRRMPVFVEFGAGTGGLSRHLQLVLETIVAPRPATTSSSSPMASDSASGDQELTATTTPKTTTQEPFNFVLLDRETFRSRYQVDYMIRTQPRPVKPRVLRITKDVRELVLENLQLIHEVEPGVAWPDWTEGGGGLIQPKEETTRVPTHYICISKHFCGPATDLALSWMRDQQRRKKEEEEAQDLYSICFATCCHGICEPSLVVAKPYLLELLNSSTSSSSSSAAVKKRKRVESEGLDVKETDKQNETPSITTTTTTTATAEMISAEQLEAWIPWIIKLTGWATLGKEEESSLVARPGKDAAKSAAEEEVVMTRNQRRVLGKRCKKLLDMARCMYLMRECGFREAKSIEYTTESVESGAIVGTM</sequence>
<dbReference type="PANTHER" id="PTHR12998">
    <property type="entry name" value="TRNA:M(4)X MODIFICATION ENZYME TRM13 HOMOLOG"/>
    <property type="match status" value="1"/>
</dbReference>
<dbReference type="GO" id="GO:0030488">
    <property type="term" value="P:tRNA methylation"/>
    <property type="evidence" value="ECO:0007669"/>
    <property type="project" value="InterPro"/>
</dbReference>
<feature type="compositionally biased region" description="Low complexity" evidence="2">
    <location>
        <begin position="55"/>
        <end position="66"/>
    </location>
</feature>
<dbReference type="InterPro" id="IPR039044">
    <property type="entry name" value="Trm13"/>
</dbReference>
<keyword evidence="1" id="KW-0808">Transferase</keyword>
<feature type="region of interest" description="Disordered" evidence="2">
    <location>
        <begin position="109"/>
        <end position="152"/>
    </location>
</feature>
<feature type="domain" description="Methyltransferase TRM13" evidence="3">
    <location>
        <begin position="276"/>
        <end position="516"/>
    </location>
</feature>
<keyword evidence="1" id="KW-0819">tRNA processing</keyword>
<dbReference type="GO" id="GO:0106050">
    <property type="term" value="F:tRNA 2'-O-methyltransferase activity"/>
    <property type="evidence" value="ECO:0007669"/>
    <property type="project" value="UniProtKB-UniRule"/>
</dbReference>
<organism evidence="4 5">
    <name type="scientific">Linnemannia gamsii</name>
    <dbReference type="NCBI Taxonomy" id="64522"/>
    <lineage>
        <taxon>Eukaryota</taxon>
        <taxon>Fungi</taxon>
        <taxon>Fungi incertae sedis</taxon>
        <taxon>Mucoromycota</taxon>
        <taxon>Mortierellomycotina</taxon>
        <taxon>Mortierellomycetes</taxon>
        <taxon>Mortierellales</taxon>
        <taxon>Mortierellaceae</taxon>
        <taxon>Linnemannia</taxon>
    </lineage>
</organism>
<dbReference type="InterPro" id="IPR007871">
    <property type="entry name" value="Methyltransferase_TRM13"/>
</dbReference>
<comment type="catalytic activity">
    <reaction evidence="1">
        <text>cytidine(4) in tRNA(Pro) + S-adenosyl-L-methionine = 2'-O-methylcytidine(4) in tRNA(Pro) + S-adenosyl-L-homocysteine + H(+)</text>
        <dbReference type="Rhea" id="RHEA:32767"/>
        <dbReference type="Rhea" id="RHEA-COMP:10397"/>
        <dbReference type="Rhea" id="RHEA-COMP:10398"/>
        <dbReference type="ChEBI" id="CHEBI:15378"/>
        <dbReference type="ChEBI" id="CHEBI:57856"/>
        <dbReference type="ChEBI" id="CHEBI:59789"/>
        <dbReference type="ChEBI" id="CHEBI:74495"/>
        <dbReference type="ChEBI" id="CHEBI:82748"/>
        <dbReference type="EC" id="2.1.1.225"/>
    </reaction>
</comment>
<evidence type="ECO:0000256" key="2">
    <source>
        <dbReference type="SAM" id="MobiDB-lite"/>
    </source>
</evidence>
<dbReference type="Proteomes" id="UP000823405">
    <property type="component" value="Unassembled WGS sequence"/>
</dbReference>
<name>A0A9P6QSH1_9FUNG</name>
<feature type="compositionally biased region" description="Basic and acidic residues" evidence="2">
    <location>
        <begin position="118"/>
        <end position="152"/>
    </location>
</feature>
<dbReference type="AlphaFoldDB" id="A0A9P6QSH1"/>
<dbReference type="EMBL" id="JAAAIN010002013">
    <property type="protein sequence ID" value="KAG0298207.1"/>
    <property type="molecule type" value="Genomic_DNA"/>
</dbReference>
<comment type="caution">
    <text evidence="4">The sequence shown here is derived from an EMBL/GenBank/DDBJ whole genome shotgun (WGS) entry which is preliminary data.</text>
</comment>
<dbReference type="PANTHER" id="PTHR12998:SF0">
    <property type="entry name" value="TRNA:M(4)X MODIFICATION ENZYME TRM13 HOMOLOG"/>
    <property type="match status" value="1"/>
</dbReference>
<comment type="catalytic activity">
    <reaction evidence="1">
        <text>cytidine(4) in tRNA(Gly)(GCC) + S-adenosyl-L-methionine = 2'-O-methylcytidine(4) in tRNA(Gly)(GCC) + S-adenosyl-L-homocysteine + H(+)</text>
        <dbReference type="Rhea" id="RHEA:43192"/>
        <dbReference type="Rhea" id="RHEA-COMP:10399"/>
        <dbReference type="Rhea" id="RHEA-COMP:10400"/>
        <dbReference type="ChEBI" id="CHEBI:15378"/>
        <dbReference type="ChEBI" id="CHEBI:57856"/>
        <dbReference type="ChEBI" id="CHEBI:59789"/>
        <dbReference type="ChEBI" id="CHEBI:74495"/>
        <dbReference type="ChEBI" id="CHEBI:82748"/>
        <dbReference type="EC" id="2.1.1.225"/>
    </reaction>
</comment>
<evidence type="ECO:0000313" key="5">
    <source>
        <dbReference type="Proteomes" id="UP000823405"/>
    </source>
</evidence>
<proteinExistence type="inferred from homology"/>
<comment type="similarity">
    <text evidence="1">Belongs to the methyltransferase TRM13 family.</text>
</comment>
<reference evidence="4" key="1">
    <citation type="journal article" date="2020" name="Fungal Divers.">
        <title>Resolving the Mortierellaceae phylogeny through synthesis of multi-gene phylogenetics and phylogenomics.</title>
        <authorList>
            <person name="Vandepol N."/>
            <person name="Liber J."/>
            <person name="Desiro A."/>
            <person name="Na H."/>
            <person name="Kennedy M."/>
            <person name="Barry K."/>
            <person name="Grigoriev I.V."/>
            <person name="Miller A.N."/>
            <person name="O'Donnell K."/>
            <person name="Stajich J.E."/>
            <person name="Bonito G."/>
        </authorList>
    </citation>
    <scope>NUCLEOTIDE SEQUENCE</scope>
    <source>
        <strain evidence="4">NVP60</strain>
    </source>
</reference>
<evidence type="ECO:0000313" key="4">
    <source>
        <dbReference type="EMBL" id="KAG0298207.1"/>
    </source>
</evidence>
<feature type="compositionally biased region" description="Basic and acidic residues" evidence="2">
    <location>
        <begin position="518"/>
        <end position="532"/>
    </location>
</feature>
<gene>
    <name evidence="4" type="ORF">BGZ97_004150</name>
</gene>
<keyword evidence="5" id="KW-1185">Reference proteome</keyword>
<evidence type="ECO:0000256" key="1">
    <source>
        <dbReference type="RuleBase" id="RU367103"/>
    </source>
</evidence>
<dbReference type="OrthoDB" id="258806at2759"/>
<keyword evidence="1" id="KW-0863">Zinc-finger</keyword>
<dbReference type="Pfam" id="PF05206">
    <property type="entry name" value="TRM13"/>
    <property type="match status" value="2"/>
</dbReference>
<feature type="compositionally biased region" description="Acidic residues" evidence="2">
    <location>
        <begin position="203"/>
        <end position="221"/>
    </location>
</feature>
<keyword evidence="1" id="KW-0949">S-adenosyl-L-methionine</keyword>
<dbReference type="GO" id="GO:0008270">
    <property type="term" value="F:zinc ion binding"/>
    <property type="evidence" value="ECO:0007669"/>
    <property type="project" value="UniProtKB-KW"/>
</dbReference>
<dbReference type="EC" id="2.1.1.225" evidence="1"/>
<comment type="catalytic activity">
    <reaction evidence="1">
        <text>adenosine(4) in tRNA(His) + S-adenosyl-L-methionine = 2'-O-methyladenosine(4) in tRNA(His) + S-adenosyl-L-homocysteine + H(+)</text>
        <dbReference type="Rhea" id="RHEA:43196"/>
        <dbReference type="Rhea" id="RHEA-COMP:10401"/>
        <dbReference type="Rhea" id="RHEA-COMP:10402"/>
        <dbReference type="ChEBI" id="CHEBI:15378"/>
        <dbReference type="ChEBI" id="CHEBI:57856"/>
        <dbReference type="ChEBI" id="CHEBI:59789"/>
        <dbReference type="ChEBI" id="CHEBI:74411"/>
        <dbReference type="ChEBI" id="CHEBI:74477"/>
        <dbReference type="EC" id="2.1.1.225"/>
    </reaction>
</comment>
<keyword evidence="1" id="KW-0479">Metal-binding</keyword>
<keyword evidence="1" id="KW-0862">Zinc</keyword>
<protein>
    <recommendedName>
        <fullName evidence="1">tRNA:m(4)X modification enzyme TRM13</fullName>
        <ecNumber evidence="1">2.1.1.225</ecNumber>
    </recommendedName>
</protein>